<keyword evidence="4" id="KW-0690">Ribosome biogenesis</keyword>
<evidence type="ECO:0000256" key="7">
    <source>
        <dbReference type="ARBA" id="ARBA00022806"/>
    </source>
</evidence>
<dbReference type="Pfam" id="PF00271">
    <property type="entry name" value="Helicase_C"/>
    <property type="match status" value="1"/>
</dbReference>
<keyword evidence="15" id="KW-0732">Signal</keyword>
<dbReference type="Pfam" id="PF00270">
    <property type="entry name" value="DEAD"/>
    <property type="match status" value="1"/>
</dbReference>
<dbReference type="EMBL" id="KE747841">
    <property type="protein sequence ID" value="RMZ73594.1"/>
    <property type="molecule type" value="Genomic_DNA"/>
</dbReference>
<comment type="similarity">
    <text evidence="11">Belongs to the DEAD box helicase family. DDX56/DBP9 subfamily.</text>
</comment>
<proteinExistence type="inferred from homology"/>
<keyword evidence="6" id="KW-0378">Hydrolase</keyword>
<comment type="subcellular location">
    <subcellularLocation>
        <location evidence="2">Nucleus</location>
    </subcellularLocation>
</comment>
<sequence>MLSSLLLATSAIALGVSAQSCPATIGVAGIQVRLPSVYVEVDASVDVDVDVEADINVLGLVDIDVDASVEVDLEASVKAWVAPSFGYIFGRPWYMTKTSSPVYGGMKDVQCELTPKDESKPSSEIDYLLSFQVGVNASVNTLYGTWTPQAGYPAGWVFAGTGLYVGVSANVSVIAWGCDSNGVPYYVLYSSALVGTNIGASISLFSASADGVDELTISAIVAAVIDLDIVDISVLVQAFVGVEQDGSAIAPSGCDAVCQTNQGLLGNALIKLVLNHDVPEETSGDESQSEASSSPQPSQSTTPATATATPSPATSKKVSKEAAKSQPIAASFAQLELEPRLLRAIRDLKWASPTDIQAKAVPLALEGRDILARSGTGTGKTAAYLLPILHKTLQRKQTSLILAPTRELCLQIVTVAKSLSQYCGQEIRVRNIAGKESEVVTKAALADKPEVVVATPARAWANINSSNLAISDLGTLVVDEADLINGYGFSEDMENIAREIPVGVQKFLLSATLSTDVESLGSLLCTNPVVLKLADLDKDSNKVKQYVLKVGEDEKFLLIYAMFKLQLIKGKTIVFVGDVDRSYRVKLFLEQFGIKSCVLNSELPLASRTHIVECFNRNEYNILIASDETDVVGVQDSESRPKKKKAKKESNDSGVSRGIDFLNVSCVLNFDFPGTYKSYFHRIGRTARAGKSGTAISFIIPKDQYRKHKPTTFAGCEHDEEVLKKVEKHQQEGQKLENYNFDMKRLEPFRYRFSDALRSVTRIAIREARIKEIHMELAKSQKLSRYFEENPEALAHLRHDQTLNHPARIQPHLKHVPDYLLPGGKKPEDVGFVGLNIPKPNRRTYVKGRGRKVVRRNGKVDPLKTFNARGKGRK</sequence>
<keyword evidence="10" id="KW-0539">Nucleus</keyword>
<dbReference type="InterPro" id="IPR001650">
    <property type="entry name" value="Helicase_C-like"/>
</dbReference>
<evidence type="ECO:0000256" key="13">
    <source>
        <dbReference type="PROSITE-ProRule" id="PRU00552"/>
    </source>
</evidence>
<dbReference type="Proteomes" id="UP000265663">
    <property type="component" value="Unassembled WGS sequence"/>
</dbReference>
<organism evidence="19 20">
    <name type="scientific">Pyrenophora seminiperda CCB06</name>
    <dbReference type="NCBI Taxonomy" id="1302712"/>
    <lineage>
        <taxon>Eukaryota</taxon>
        <taxon>Fungi</taxon>
        <taxon>Dikarya</taxon>
        <taxon>Ascomycota</taxon>
        <taxon>Pezizomycotina</taxon>
        <taxon>Dothideomycetes</taxon>
        <taxon>Pleosporomycetidae</taxon>
        <taxon>Pleosporales</taxon>
        <taxon>Pleosporineae</taxon>
        <taxon>Pleosporaceae</taxon>
        <taxon>Pyrenophora</taxon>
    </lineage>
</organism>
<feature type="region of interest" description="Disordered" evidence="14">
    <location>
        <begin position="279"/>
        <end position="320"/>
    </location>
</feature>
<dbReference type="OrthoDB" id="1191041at2759"/>
<evidence type="ECO:0000256" key="12">
    <source>
        <dbReference type="ARBA" id="ARBA00047984"/>
    </source>
</evidence>
<dbReference type="GO" id="GO:0005634">
    <property type="term" value="C:nucleus"/>
    <property type="evidence" value="ECO:0007669"/>
    <property type="project" value="UniProtKB-SubCell"/>
</dbReference>
<dbReference type="InterPro" id="IPR014001">
    <property type="entry name" value="Helicase_ATP-bd"/>
</dbReference>
<evidence type="ECO:0000259" key="16">
    <source>
        <dbReference type="PROSITE" id="PS51192"/>
    </source>
</evidence>
<feature type="signal peptide" evidence="15">
    <location>
        <begin position="1"/>
        <end position="18"/>
    </location>
</feature>
<reference evidence="19 20" key="1">
    <citation type="journal article" date="2014" name="PLoS ONE">
        <title>De novo Genome Assembly of the Fungal Plant Pathogen Pyrenophora semeniperda.</title>
        <authorList>
            <person name="Soliai M.M."/>
            <person name="Meyer S.E."/>
            <person name="Udall J.A."/>
            <person name="Elzinga D.E."/>
            <person name="Hermansen R.A."/>
            <person name="Bodily P.M."/>
            <person name="Hart A.A."/>
            <person name="Coleman C.E."/>
        </authorList>
    </citation>
    <scope>NUCLEOTIDE SEQUENCE [LARGE SCALE GENOMIC DNA]</scope>
    <source>
        <strain evidence="19 20">CCB06</strain>
        <tissue evidence="19">Mycelium</tissue>
    </source>
</reference>
<accession>A0A3M7MGX0</accession>
<dbReference type="GO" id="GO:0016787">
    <property type="term" value="F:hydrolase activity"/>
    <property type="evidence" value="ECO:0007669"/>
    <property type="project" value="UniProtKB-KW"/>
</dbReference>
<evidence type="ECO:0000256" key="3">
    <source>
        <dbReference type="ARBA" id="ARBA00012552"/>
    </source>
</evidence>
<dbReference type="GO" id="GO:0003723">
    <property type="term" value="F:RNA binding"/>
    <property type="evidence" value="ECO:0007669"/>
    <property type="project" value="UniProtKB-KW"/>
</dbReference>
<dbReference type="CDD" id="cd18787">
    <property type="entry name" value="SF2_C_DEAD"/>
    <property type="match status" value="1"/>
</dbReference>
<evidence type="ECO:0000259" key="18">
    <source>
        <dbReference type="PROSITE" id="PS51195"/>
    </source>
</evidence>
<evidence type="ECO:0000256" key="14">
    <source>
        <dbReference type="SAM" id="MobiDB-lite"/>
    </source>
</evidence>
<dbReference type="SUPFAM" id="SSF52540">
    <property type="entry name" value="P-loop containing nucleoside triphosphate hydrolases"/>
    <property type="match status" value="2"/>
</dbReference>
<dbReference type="SMART" id="SM00490">
    <property type="entry name" value="HELICc"/>
    <property type="match status" value="1"/>
</dbReference>
<evidence type="ECO:0000256" key="5">
    <source>
        <dbReference type="ARBA" id="ARBA00022741"/>
    </source>
</evidence>
<feature type="chain" id="PRO_5018288594" description="RNA helicase" evidence="15">
    <location>
        <begin position="19"/>
        <end position="874"/>
    </location>
</feature>
<dbReference type="PROSITE" id="PS51192">
    <property type="entry name" value="HELICASE_ATP_BIND_1"/>
    <property type="match status" value="1"/>
</dbReference>
<evidence type="ECO:0000256" key="11">
    <source>
        <dbReference type="ARBA" id="ARBA00038041"/>
    </source>
</evidence>
<dbReference type="EC" id="3.6.4.13" evidence="3"/>
<evidence type="ECO:0000256" key="8">
    <source>
        <dbReference type="ARBA" id="ARBA00022840"/>
    </source>
</evidence>
<keyword evidence="5" id="KW-0547">Nucleotide-binding</keyword>
<evidence type="ECO:0000313" key="19">
    <source>
        <dbReference type="EMBL" id="RMZ73594.1"/>
    </source>
</evidence>
<protein>
    <recommendedName>
        <fullName evidence="3">RNA helicase</fullName>
        <ecNumber evidence="3">3.6.4.13</ecNumber>
    </recommendedName>
</protein>
<keyword evidence="7" id="KW-0347">Helicase</keyword>
<gene>
    <name evidence="19" type="ORF">GMOD_00009332</name>
</gene>
<name>A0A3M7MGX0_9PLEO</name>
<evidence type="ECO:0000256" key="9">
    <source>
        <dbReference type="ARBA" id="ARBA00022884"/>
    </source>
</evidence>
<comment type="function">
    <text evidence="1">ATP-binding RNA helicase involved in the biogenesis of 60S ribosomal subunits and is required for the normal formation of 25S and 5.8S rRNAs.</text>
</comment>
<dbReference type="PANTHER" id="PTHR47959">
    <property type="entry name" value="ATP-DEPENDENT RNA HELICASE RHLE-RELATED"/>
    <property type="match status" value="1"/>
</dbReference>
<comment type="catalytic activity">
    <reaction evidence="12">
        <text>ATP + H2O = ADP + phosphate + H(+)</text>
        <dbReference type="Rhea" id="RHEA:13065"/>
        <dbReference type="ChEBI" id="CHEBI:15377"/>
        <dbReference type="ChEBI" id="CHEBI:15378"/>
        <dbReference type="ChEBI" id="CHEBI:30616"/>
        <dbReference type="ChEBI" id="CHEBI:43474"/>
        <dbReference type="ChEBI" id="CHEBI:456216"/>
        <dbReference type="EC" id="3.6.4.13"/>
    </reaction>
</comment>
<keyword evidence="20" id="KW-1185">Reference proteome</keyword>
<evidence type="ECO:0000256" key="15">
    <source>
        <dbReference type="SAM" id="SignalP"/>
    </source>
</evidence>
<dbReference type="GO" id="GO:0042254">
    <property type="term" value="P:ribosome biogenesis"/>
    <property type="evidence" value="ECO:0007669"/>
    <property type="project" value="UniProtKB-KW"/>
</dbReference>
<dbReference type="PANTHER" id="PTHR47959:SF21">
    <property type="entry name" value="DEAD-BOX HELICASE 56"/>
    <property type="match status" value="1"/>
</dbReference>
<feature type="domain" description="Helicase ATP-binding" evidence="16">
    <location>
        <begin position="361"/>
        <end position="531"/>
    </location>
</feature>
<feature type="short sequence motif" description="Q motif" evidence="13">
    <location>
        <begin position="330"/>
        <end position="358"/>
    </location>
</feature>
<dbReference type="PROSITE" id="PS51195">
    <property type="entry name" value="Q_MOTIF"/>
    <property type="match status" value="1"/>
</dbReference>
<evidence type="ECO:0000256" key="4">
    <source>
        <dbReference type="ARBA" id="ARBA00022517"/>
    </source>
</evidence>
<dbReference type="InterPro" id="IPR050079">
    <property type="entry name" value="DEAD_box_RNA_helicase"/>
</dbReference>
<dbReference type="PROSITE" id="PS51194">
    <property type="entry name" value="HELICASE_CTER"/>
    <property type="match status" value="1"/>
</dbReference>
<evidence type="ECO:0000256" key="10">
    <source>
        <dbReference type="ARBA" id="ARBA00023242"/>
    </source>
</evidence>
<dbReference type="GO" id="GO:0005524">
    <property type="term" value="F:ATP binding"/>
    <property type="evidence" value="ECO:0007669"/>
    <property type="project" value="UniProtKB-KW"/>
</dbReference>
<dbReference type="CDD" id="cd17961">
    <property type="entry name" value="DEADc_DDX56"/>
    <property type="match status" value="1"/>
</dbReference>
<feature type="domain" description="DEAD-box RNA helicase Q" evidence="18">
    <location>
        <begin position="330"/>
        <end position="358"/>
    </location>
</feature>
<dbReference type="GO" id="GO:0010467">
    <property type="term" value="P:gene expression"/>
    <property type="evidence" value="ECO:0007669"/>
    <property type="project" value="UniProtKB-ARBA"/>
</dbReference>
<feature type="domain" description="Helicase C-terminal" evidence="17">
    <location>
        <begin position="542"/>
        <end position="747"/>
    </location>
</feature>
<evidence type="ECO:0000256" key="6">
    <source>
        <dbReference type="ARBA" id="ARBA00022801"/>
    </source>
</evidence>
<dbReference type="InterPro" id="IPR014014">
    <property type="entry name" value="RNA_helicase_DEAD_Q_motif"/>
</dbReference>
<dbReference type="AlphaFoldDB" id="A0A3M7MGX0"/>
<dbReference type="Gene3D" id="3.40.50.300">
    <property type="entry name" value="P-loop containing nucleotide triphosphate hydrolases"/>
    <property type="match status" value="2"/>
</dbReference>
<evidence type="ECO:0000256" key="1">
    <source>
        <dbReference type="ARBA" id="ARBA00003706"/>
    </source>
</evidence>
<dbReference type="GO" id="GO:0003724">
    <property type="term" value="F:RNA helicase activity"/>
    <property type="evidence" value="ECO:0007669"/>
    <property type="project" value="UniProtKB-EC"/>
</dbReference>
<dbReference type="SMART" id="SM00487">
    <property type="entry name" value="DEXDc"/>
    <property type="match status" value="1"/>
</dbReference>
<feature type="region of interest" description="Disordered" evidence="14">
    <location>
        <begin position="634"/>
        <end position="654"/>
    </location>
</feature>
<dbReference type="InterPro" id="IPR011545">
    <property type="entry name" value="DEAD/DEAH_box_helicase_dom"/>
</dbReference>
<dbReference type="InterPro" id="IPR027417">
    <property type="entry name" value="P-loop_NTPase"/>
</dbReference>
<keyword evidence="9" id="KW-0694">RNA-binding</keyword>
<dbReference type="GO" id="GO:0005829">
    <property type="term" value="C:cytosol"/>
    <property type="evidence" value="ECO:0007669"/>
    <property type="project" value="TreeGrafter"/>
</dbReference>
<evidence type="ECO:0000259" key="17">
    <source>
        <dbReference type="PROSITE" id="PS51194"/>
    </source>
</evidence>
<evidence type="ECO:0000313" key="20">
    <source>
        <dbReference type="Proteomes" id="UP000265663"/>
    </source>
</evidence>
<evidence type="ECO:0000256" key="2">
    <source>
        <dbReference type="ARBA" id="ARBA00004123"/>
    </source>
</evidence>
<feature type="compositionally biased region" description="Low complexity" evidence="14">
    <location>
        <begin position="289"/>
        <end position="315"/>
    </location>
</feature>
<keyword evidence="8" id="KW-0067">ATP-binding</keyword>